<dbReference type="AlphaFoldDB" id="A0A4Q9KNE7"/>
<evidence type="ECO:0000313" key="2">
    <source>
        <dbReference type="Proteomes" id="UP000291933"/>
    </source>
</evidence>
<accession>A0A4Q9KNE7</accession>
<name>A0A4Q9KNE7_PROTD</name>
<dbReference type="EMBL" id="SDMR01000001">
    <property type="protein sequence ID" value="TBT96116.1"/>
    <property type="molecule type" value="Genomic_DNA"/>
</dbReference>
<proteinExistence type="predicted"/>
<keyword evidence="2" id="KW-1185">Reference proteome</keyword>
<comment type="caution">
    <text evidence="1">The sequence shown here is derived from an EMBL/GenBank/DDBJ whole genome shotgun (WGS) entry which is preliminary data.</text>
</comment>
<sequence>MALFSFAPSAHAAETSFWSGMSFYQKEAYANRVMAERACLTYNVNKEIFVAADRSVNVRDPGWWLFNDDHAVGVGWQTSTADKGTLKCSGLLRSSLLADTGYEGKNGQLLIDLGFKQGNPPGGSYTLNPDGAPERAALAGAFDQIIKTKQA</sequence>
<dbReference type="Proteomes" id="UP000291933">
    <property type="component" value="Unassembled WGS sequence"/>
</dbReference>
<dbReference type="OrthoDB" id="2479530at2"/>
<protein>
    <submittedName>
        <fullName evidence="1">Uncharacterized protein</fullName>
    </submittedName>
</protein>
<dbReference type="RefSeq" id="WP_131170529.1">
    <property type="nucleotide sequence ID" value="NZ_FXTL01000001.1"/>
</dbReference>
<evidence type="ECO:0000313" key="1">
    <source>
        <dbReference type="EMBL" id="TBT96116.1"/>
    </source>
</evidence>
<gene>
    <name evidence="1" type="ORF">ET996_00095</name>
</gene>
<organism evidence="1 2">
    <name type="scientific">Propioniciclava tarda</name>
    <dbReference type="NCBI Taxonomy" id="433330"/>
    <lineage>
        <taxon>Bacteria</taxon>
        <taxon>Bacillati</taxon>
        <taxon>Actinomycetota</taxon>
        <taxon>Actinomycetes</taxon>
        <taxon>Propionibacteriales</taxon>
        <taxon>Propionibacteriaceae</taxon>
        <taxon>Propioniciclava</taxon>
    </lineage>
</organism>
<reference evidence="1 2" key="1">
    <citation type="submission" date="2019-01" db="EMBL/GenBank/DDBJ databases">
        <title>Lactibacter flavus gen. nov., sp. nov., a novel bacterium of the family Propionibacteriaceae isolated from raw milk and dairy products.</title>
        <authorList>
            <person name="Huptas C."/>
            <person name="Wenning M."/>
            <person name="Breitenwieser F."/>
            <person name="Doll E."/>
            <person name="Von Neubeck M."/>
            <person name="Busse H.-J."/>
            <person name="Scherer S."/>
        </authorList>
    </citation>
    <scope>NUCLEOTIDE SEQUENCE [LARGE SCALE GENOMIC DNA]</scope>
    <source>
        <strain evidence="2">DSM 22130 / JCM 15804 / WR061</strain>
    </source>
</reference>